<feature type="compositionally biased region" description="Polar residues" evidence="3">
    <location>
        <begin position="61"/>
        <end position="72"/>
    </location>
</feature>
<feature type="compositionally biased region" description="Low complexity" evidence="3">
    <location>
        <begin position="127"/>
        <end position="136"/>
    </location>
</feature>
<dbReference type="Proteomes" id="UP001374579">
    <property type="component" value="Unassembled WGS sequence"/>
</dbReference>
<comment type="similarity">
    <text evidence="1">Belongs to the HOATZ family.</text>
</comment>
<proteinExistence type="inferred from homology"/>
<evidence type="ECO:0000256" key="2">
    <source>
        <dbReference type="ARBA" id="ARBA00023657"/>
    </source>
</evidence>
<protein>
    <recommendedName>
        <fullName evidence="2">Cilia- and flagella-associated protein HOATZ</fullName>
    </recommendedName>
</protein>
<keyword evidence="5" id="KW-1185">Reference proteome</keyword>
<evidence type="ECO:0000256" key="3">
    <source>
        <dbReference type="SAM" id="MobiDB-lite"/>
    </source>
</evidence>
<feature type="region of interest" description="Disordered" evidence="3">
    <location>
        <begin position="114"/>
        <end position="143"/>
    </location>
</feature>
<evidence type="ECO:0000313" key="4">
    <source>
        <dbReference type="EMBL" id="KAK7105739.1"/>
    </source>
</evidence>
<evidence type="ECO:0000313" key="5">
    <source>
        <dbReference type="Proteomes" id="UP001374579"/>
    </source>
</evidence>
<dbReference type="GO" id="GO:0060271">
    <property type="term" value="P:cilium assembly"/>
    <property type="evidence" value="ECO:0007669"/>
    <property type="project" value="InterPro"/>
</dbReference>
<sequence>MALKTVDLTQQPHRAVFTGCSQEEVSYAKTFWQSFQLLPPMESRLVSSDIKQRLRKAPPSRSMSNYTSRRTNSGESHLRDFFVRAKTMENIEEFKRLRMFASAREEDRELLHKHRAQRMKREEISRRASSYSAGSGNLTSQSGLSAFSRFDQDEDELMLDDMWKVDVKEEISNFEKMKKLDDPDSDEEK</sequence>
<accession>A0AAN9GFE2</accession>
<dbReference type="EMBL" id="JBAMIC010000007">
    <property type="protein sequence ID" value="KAK7105739.1"/>
    <property type="molecule type" value="Genomic_DNA"/>
</dbReference>
<feature type="region of interest" description="Disordered" evidence="3">
    <location>
        <begin position="52"/>
        <end position="72"/>
    </location>
</feature>
<name>A0AAN9GFE2_9CAEN</name>
<organism evidence="4 5">
    <name type="scientific">Littorina saxatilis</name>
    <dbReference type="NCBI Taxonomy" id="31220"/>
    <lineage>
        <taxon>Eukaryota</taxon>
        <taxon>Metazoa</taxon>
        <taxon>Spiralia</taxon>
        <taxon>Lophotrochozoa</taxon>
        <taxon>Mollusca</taxon>
        <taxon>Gastropoda</taxon>
        <taxon>Caenogastropoda</taxon>
        <taxon>Littorinimorpha</taxon>
        <taxon>Littorinoidea</taxon>
        <taxon>Littorinidae</taxon>
        <taxon>Littorina</taxon>
    </lineage>
</organism>
<dbReference type="InterPro" id="IPR040681">
    <property type="entry name" value="HOATZ-like"/>
</dbReference>
<dbReference type="PANTHER" id="PTHR47231">
    <property type="entry name" value="UPF0722 PROTEIN C11ORF88"/>
    <property type="match status" value="1"/>
</dbReference>
<evidence type="ECO:0000256" key="1">
    <source>
        <dbReference type="ARBA" id="ARBA00023451"/>
    </source>
</evidence>
<gene>
    <name evidence="4" type="ORF">V1264_017080</name>
</gene>
<dbReference type="Pfam" id="PF17664">
    <property type="entry name" value="HOATZ-like"/>
    <property type="match status" value="1"/>
</dbReference>
<reference evidence="4 5" key="1">
    <citation type="submission" date="2024-02" db="EMBL/GenBank/DDBJ databases">
        <title>Chromosome-scale genome assembly of the rough periwinkle Littorina saxatilis.</title>
        <authorList>
            <person name="De Jode A."/>
            <person name="Faria R."/>
            <person name="Formenti G."/>
            <person name="Sims Y."/>
            <person name="Smith T.P."/>
            <person name="Tracey A."/>
            <person name="Wood J.M.D."/>
            <person name="Zagrodzka Z.B."/>
            <person name="Johannesson K."/>
            <person name="Butlin R.K."/>
            <person name="Leder E.H."/>
        </authorList>
    </citation>
    <scope>NUCLEOTIDE SEQUENCE [LARGE SCALE GENOMIC DNA]</scope>
    <source>
        <strain evidence="4">Snail1</strain>
        <tissue evidence="4">Muscle</tissue>
    </source>
</reference>
<comment type="caution">
    <text evidence="4">The sequence shown here is derived from an EMBL/GenBank/DDBJ whole genome shotgun (WGS) entry which is preliminary data.</text>
</comment>
<dbReference type="PANTHER" id="PTHR47231:SF1">
    <property type="entry name" value="CILIA- AND FLAGELLA-ASSOCIATED PROTEIN HOATZ"/>
    <property type="match status" value="1"/>
</dbReference>
<dbReference type="AlphaFoldDB" id="A0AAN9GFE2"/>